<proteinExistence type="predicted"/>
<keyword evidence="3" id="KW-1185">Reference proteome</keyword>
<sequence length="244" mass="25887">MSPKRDRMSRRRGPRGRGRERRRESTNDRSQRVLQVALIAAGILFLLVGAIITAGGGGALDLFGASQSDETNSDTDEPATSGNQQSSTSEPTSSETDTPTPTATPTTTPTATPTTTTTATPTATPTTTATPTSTATRTAASGGLRITEKTDENGNGYVSDFNLEVNADTSSANKPYFIVKINGEVYGYSNELRNTANGVFTITLDGSKFEKYGRGPLQVSVELAEKDTDGTINSWTTTVNYEPE</sequence>
<dbReference type="RefSeq" id="WP_390206327.1">
    <property type="nucleotide sequence ID" value="NZ_JBHTAX010000001.1"/>
</dbReference>
<feature type="compositionally biased region" description="Basic residues" evidence="1">
    <location>
        <begin position="7"/>
        <end position="20"/>
    </location>
</feature>
<evidence type="ECO:0000256" key="1">
    <source>
        <dbReference type="SAM" id="MobiDB-lite"/>
    </source>
</evidence>
<gene>
    <name evidence="2" type="ORF">ACFQL7_19440</name>
</gene>
<dbReference type="EMBL" id="JBHTAX010000001">
    <property type="protein sequence ID" value="MFC7191744.1"/>
    <property type="molecule type" value="Genomic_DNA"/>
</dbReference>
<feature type="compositionally biased region" description="Basic and acidic residues" evidence="1">
    <location>
        <begin position="21"/>
        <end position="30"/>
    </location>
</feature>
<feature type="region of interest" description="Disordered" evidence="1">
    <location>
        <begin position="67"/>
        <end position="155"/>
    </location>
</feature>
<feature type="region of interest" description="Disordered" evidence="1">
    <location>
        <begin position="1"/>
        <end position="30"/>
    </location>
</feature>
<name>A0ABD5YQP4_9EURY</name>
<feature type="compositionally biased region" description="Low complexity" evidence="1">
    <location>
        <begin position="86"/>
        <end position="141"/>
    </location>
</feature>
<evidence type="ECO:0000313" key="3">
    <source>
        <dbReference type="Proteomes" id="UP001596417"/>
    </source>
</evidence>
<accession>A0ABD5YQP4</accession>
<evidence type="ECO:0000313" key="2">
    <source>
        <dbReference type="EMBL" id="MFC7191744.1"/>
    </source>
</evidence>
<dbReference type="AlphaFoldDB" id="A0ABD5YQP4"/>
<organism evidence="2 3">
    <name type="scientific">Halocatena marina</name>
    <dbReference type="NCBI Taxonomy" id="2934937"/>
    <lineage>
        <taxon>Archaea</taxon>
        <taxon>Methanobacteriati</taxon>
        <taxon>Methanobacteriota</taxon>
        <taxon>Stenosarchaea group</taxon>
        <taxon>Halobacteria</taxon>
        <taxon>Halobacteriales</taxon>
        <taxon>Natronomonadaceae</taxon>
        <taxon>Halocatena</taxon>
    </lineage>
</organism>
<comment type="caution">
    <text evidence="2">The sequence shown here is derived from an EMBL/GenBank/DDBJ whole genome shotgun (WGS) entry which is preliminary data.</text>
</comment>
<dbReference type="Proteomes" id="UP001596417">
    <property type="component" value="Unassembled WGS sequence"/>
</dbReference>
<protein>
    <submittedName>
        <fullName evidence="2">Uncharacterized protein</fullName>
    </submittedName>
</protein>
<reference evidence="2 3" key="1">
    <citation type="journal article" date="2019" name="Int. J. Syst. Evol. Microbiol.">
        <title>The Global Catalogue of Microorganisms (GCM) 10K type strain sequencing project: providing services to taxonomists for standard genome sequencing and annotation.</title>
        <authorList>
            <consortium name="The Broad Institute Genomics Platform"/>
            <consortium name="The Broad Institute Genome Sequencing Center for Infectious Disease"/>
            <person name="Wu L."/>
            <person name="Ma J."/>
        </authorList>
    </citation>
    <scope>NUCLEOTIDE SEQUENCE [LARGE SCALE GENOMIC DNA]</scope>
    <source>
        <strain evidence="2 3">RDMS1</strain>
    </source>
</reference>